<evidence type="ECO:0000313" key="2">
    <source>
        <dbReference type="EMBL" id="SEO58205.1"/>
    </source>
</evidence>
<feature type="domain" description="DUF7660" evidence="1">
    <location>
        <begin position="6"/>
        <end position="78"/>
    </location>
</feature>
<evidence type="ECO:0000259" key="1">
    <source>
        <dbReference type="Pfam" id="PF24693"/>
    </source>
</evidence>
<gene>
    <name evidence="2" type="ORF">SAMN05192574_109169</name>
</gene>
<name>A0A1H8QVI0_9SPHI</name>
<sequence>MTNLNSKEDFVKFMSSLINDLKVNPEKWENKSLLAYLEAIQSWTDDMEGYYVNNNLPVPKNMNWNVFADILTAARIYE</sequence>
<proteinExistence type="predicted"/>
<dbReference type="RefSeq" id="WP_091216788.1">
    <property type="nucleotide sequence ID" value="NZ_FOCL01000009.1"/>
</dbReference>
<dbReference type="AlphaFoldDB" id="A0A1H8QVI0"/>
<dbReference type="EMBL" id="FOCL01000009">
    <property type="protein sequence ID" value="SEO58205.1"/>
    <property type="molecule type" value="Genomic_DNA"/>
</dbReference>
<organism evidence="2 3">
    <name type="scientific">Mucilaginibacter gossypiicola</name>
    <dbReference type="NCBI Taxonomy" id="551995"/>
    <lineage>
        <taxon>Bacteria</taxon>
        <taxon>Pseudomonadati</taxon>
        <taxon>Bacteroidota</taxon>
        <taxon>Sphingobacteriia</taxon>
        <taxon>Sphingobacteriales</taxon>
        <taxon>Sphingobacteriaceae</taxon>
        <taxon>Mucilaginibacter</taxon>
    </lineage>
</organism>
<accession>A0A1H8QVI0</accession>
<protein>
    <recommendedName>
        <fullName evidence="1">DUF7660 domain-containing protein</fullName>
    </recommendedName>
</protein>
<dbReference type="Pfam" id="PF24693">
    <property type="entry name" value="DUF7660"/>
    <property type="match status" value="1"/>
</dbReference>
<dbReference type="STRING" id="551995.SAMN05192574_109169"/>
<keyword evidence="3" id="KW-1185">Reference proteome</keyword>
<dbReference type="InterPro" id="IPR056077">
    <property type="entry name" value="DUF7660"/>
</dbReference>
<evidence type="ECO:0000313" key="3">
    <source>
        <dbReference type="Proteomes" id="UP000198942"/>
    </source>
</evidence>
<dbReference type="Proteomes" id="UP000198942">
    <property type="component" value="Unassembled WGS sequence"/>
</dbReference>
<reference evidence="3" key="1">
    <citation type="submission" date="2016-10" db="EMBL/GenBank/DDBJ databases">
        <authorList>
            <person name="Varghese N."/>
            <person name="Submissions S."/>
        </authorList>
    </citation>
    <scope>NUCLEOTIDE SEQUENCE [LARGE SCALE GENOMIC DNA]</scope>
    <source>
        <strain evidence="3">Gh-48</strain>
    </source>
</reference>
<dbReference type="OrthoDB" id="1373771at2"/>